<dbReference type="PANTHER" id="PTHR36180">
    <property type="entry name" value="DNA-BINDING PROTEIN-RELATED-RELATED"/>
    <property type="match status" value="1"/>
</dbReference>
<evidence type="ECO:0000259" key="1">
    <source>
        <dbReference type="PROSITE" id="PS51750"/>
    </source>
</evidence>
<comment type="caution">
    <text evidence="2">The sequence shown here is derived from an EMBL/GenBank/DDBJ whole genome shotgun (WGS) entry which is preliminary data.</text>
</comment>
<dbReference type="PANTHER" id="PTHR36180:SF2">
    <property type="entry name" value="BRO FAMILY PROTEIN"/>
    <property type="match status" value="1"/>
</dbReference>
<evidence type="ECO:0000313" key="3">
    <source>
        <dbReference type="Proteomes" id="UP000885148"/>
    </source>
</evidence>
<dbReference type="PROSITE" id="PS51750">
    <property type="entry name" value="BRO_N"/>
    <property type="match status" value="1"/>
</dbReference>
<evidence type="ECO:0000313" key="2">
    <source>
        <dbReference type="EMBL" id="HBH7042013.1"/>
    </source>
</evidence>
<dbReference type="EMBL" id="DAESCB010000005">
    <property type="protein sequence ID" value="HBH7042013.1"/>
    <property type="molecule type" value="Genomic_DNA"/>
</dbReference>
<protein>
    <submittedName>
        <fullName evidence="2">DNA-binding protein</fullName>
    </submittedName>
</protein>
<dbReference type="SMART" id="SM01040">
    <property type="entry name" value="Bro-N"/>
    <property type="match status" value="1"/>
</dbReference>
<organism evidence="2 3">
    <name type="scientific">Citrobacter freundii</name>
    <dbReference type="NCBI Taxonomy" id="546"/>
    <lineage>
        <taxon>Bacteria</taxon>
        <taxon>Pseudomonadati</taxon>
        <taxon>Pseudomonadota</taxon>
        <taxon>Gammaproteobacteria</taxon>
        <taxon>Enterobacterales</taxon>
        <taxon>Enterobacteriaceae</taxon>
        <taxon>Citrobacter</taxon>
        <taxon>Citrobacter freundii complex</taxon>
    </lineage>
</organism>
<feature type="domain" description="Bro-N" evidence="1">
    <location>
        <begin position="2"/>
        <end position="112"/>
    </location>
</feature>
<accession>A0A9P3Z4C1</accession>
<sequence>MNNQLMTFNSVDLGISLSGMLYQGKPVFDAVELAKSLGYANPADALKTHCKSLIKLNYSESRELGFNDKIRGMQLASESDAYRLILRSQLASAERVQDWVCEDVLPSIRETGSYRYQRPKSQAEIIAEMALLNVEQERRLNHVEDKVVEVTELVDHIARGATPPGWAGYSELKALCGLSDAKCRQLVSAYDIDHKPIPFIAPGGTKSTMTIVREQPFMTAFTKMMFEAEPRGTRWYHPKMGLFQVIGWDGQQ</sequence>
<keyword evidence="2" id="KW-0238">DNA-binding</keyword>
<dbReference type="GO" id="GO:0003677">
    <property type="term" value="F:DNA binding"/>
    <property type="evidence" value="ECO:0007669"/>
    <property type="project" value="UniProtKB-KW"/>
</dbReference>
<reference evidence="2" key="1">
    <citation type="journal article" date="2018" name="Genome Biol.">
        <title>SKESA: strategic k-mer extension for scrupulous assemblies.</title>
        <authorList>
            <person name="Souvorov A."/>
            <person name="Agarwala R."/>
            <person name="Lipman D.J."/>
        </authorList>
    </citation>
    <scope>NUCLEOTIDE SEQUENCE</scope>
    <source>
        <strain evidence="2">91871</strain>
    </source>
</reference>
<dbReference type="InterPro" id="IPR003497">
    <property type="entry name" value="BRO_N_domain"/>
</dbReference>
<dbReference type="AlphaFoldDB" id="A0A9P3Z4C1"/>
<name>A0A9P3Z4C1_CITFR</name>
<dbReference type="Proteomes" id="UP000885148">
    <property type="component" value="Unassembled WGS sequence"/>
</dbReference>
<proteinExistence type="predicted"/>
<dbReference type="Pfam" id="PF02498">
    <property type="entry name" value="Bro-N"/>
    <property type="match status" value="1"/>
</dbReference>
<reference evidence="2" key="2">
    <citation type="submission" date="2021-07" db="EMBL/GenBank/DDBJ databases">
        <authorList>
            <consortium name="NCBI Pathogen Detection Project"/>
        </authorList>
    </citation>
    <scope>NUCLEOTIDE SEQUENCE</scope>
    <source>
        <strain evidence="2">91871</strain>
    </source>
</reference>
<gene>
    <name evidence="2" type="ORF">KV121_002072</name>
</gene>